<dbReference type="Pfam" id="PF02902">
    <property type="entry name" value="Peptidase_C48"/>
    <property type="match status" value="1"/>
</dbReference>
<protein>
    <recommendedName>
        <fullName evidence="4">Ubiquitin-like protease family profile domain-containing protein</fullName>
    </recommendedName>
</protein>
<evidence type="ECO:0000256" key="2">
    <source>
        <dbReference type="ARBA" id="ARBA00022670"/>
    </source>
</evidence>
<dbReference type="Gene3D" id="3.40.395.10">
    <property type="entry name" value="Adenoviral Proteinase, Chain A"/>
    <property type="match status" value="1"/>
</dbReference>
<dbReference type="GO" id="GO:0008234">
    <property type="term" value="F:cysteine-type peptidase activity"/>
    <property type="evidence" value="ECO:0007669"/>
    <property type="project" value="InterPro"/>
</dbReference>
<feature type="domain" description="Ubiquitin-like protease family profile" evidence="4">
    <location>
        <begin position="5"/>
        <end position="78"/>
    </location>
</feature>
<keyword evidence="2" id="KW-0645">Protease</keyword>
<dbReference type="AlphaFoldDB" id="A0AAV0E8F0"/>
<evidence type="ECO:0000256" key="3">
    <source>
        <dbReference type="ARBA" id="ARBA00022801"/>
    </source>
</evidence>
<evidence type="ECO:0000313" key="7">
    <source>
        <dbReference type="Proteomes" id="UP001152523"/>
    </source>
</evidence>
<sequence>MQRLPHLLRVITWKREGDMGDDLHPWQAVAVDAVPQQRGGGDCGIMVLSFAQHLMLDIPFIPGCEYANMPNKRREFAKGLWKLKEDQA</sequence>
<name>A0AAV0E8F0_9ASTE</name>
<dbReference type="InterPro" id="IPR003653">
    <property type="entry name" value="Peptidase_C48_C"/>
</dbReference>
<dbReference type="GO" id="GO:0006508">
    <property type="term" value="P:proteolysis"/>
    <property type="evidence" value="ECO:0007669"/>
    <property type="project" value="UniProtKB-KW"/>
</dbReference>
<evidence type="ECO:0000313" key="5">
    <source>
        <dbReference type="EMBL" id="CAH9105564.1"/>
    </source>
</evidence>
<keyword evidence="7" id="KW-1185">Reference proteome</keyword>
<proteinExistence type="inferred from homology"/>
<comment type="similarity">
    <text evidence="1">Belongs to the peptidase C48 family.</text>
</comment>
<keyword evidence="3" id="KW-0378">Hydrolase</keyword>
<dbReference type="EMBL" id="CAMAPF010000914">
    <property type="protein sequence ID" value="CAH9119450.1"/>
    <property type="molecule type" value="Genomic_DNA"/>
</dbReference>
<evidence type="ECO:0000313" key="6">
    <source>
        <dbReference type="EMBL" id="CAH9119450.1"/>
    </source>
</evidence>
<evidence type="ECO:0000259" key="4">
    <source>
        <dbReference type="Pfam" id="PF02902"/>
    </source>
</evidence>
<comment type="caution">
    <text evidence="6">The sequence shown here is derived from an EMBL/GenBank/DDBJ whole genome shotgun (WGS) entry which is preliminary data.</text>
</comment>
<evidence type="ECO:0000256" key="1">
    <source>
        <dbReference type="ARBA" id="ARBA00005234"/>
    </source>
</evidence>
<dbReference type="InterPro" id="IPR038765">
    <property type="entry name" value="Papain-like_cys_pep_sf"/>
</dbReference>
<dbReference type="Proteomes" id="UP001152523">
    <property type="component" value="Unassembled WGS sequence"/>
</dbReference>
<dbReference type="EMBL" id="CAMAPF010000131">
    <property type="protein sequence ID" value="CAH9105564.1"/>
    <property type="molecule type" value="Genomic_DNA"/>
</dbReference>
<dbReference type="SUPFAM" id="SSF54001">
    <property type="entry name" value="Cysteine proteinases"/>
    <property type="match status" value="1"/>
</dbReference>
<organism evidence="6 7">
    <name type="scientific">Cuscuta epithymum</name>
    <dbReference type="NCBI Taxonomy" id="186058"/>
    <lineage>
        <taxon>Eukaryota</taxon>
        <taxon>Viridiplantae</taxon>
        <taxon>Streptophyta</taxon>
        <taxon>Embryophyta</taxon>
        <taxon>Tracheophyta</taxon>
        <taxon>Spermatophyta</taxon>
        <taxon>Magnoliopsida</taxon>
        <taxon>eudicotyledons</taxon>
        <taxon>Gunneridae</taxon>
        <taxon>Pentapetalae</taxon>
        <taxon>asterids</taxon>
        <taxon>lamiids</taxon>
        <taxon>Solanales</taxon>
        <taxon>Convolvulaceae</taxon>
        <taxon>Cuscuteae</taxon>
        <taxon>Cuscuta</taxon>
        <taxon>Cuscuta subgen. Cuscuta</taxon>
    </lineage>
</organism>
<reference evidence="6" key="1">
    <citation type="submission" date="2022-07" db="EMBL/GenBank/DDBJ databases">
        <authorList>
            <person name="Macas J."/>
            <person name="Novak P."/>
            <person name="Neumann P."/>
        </authorList>
    </citation>
    <scope>NUCLEOTIDE SEQUENCE</scope>
</reference>
<accession>A0AAV0E8F0</accession>
<gene>
    <name evidence="5" type="ORF">CEPIT_LOCUS17262</name>
    <name evidence="6" type="ORF">CEPIT_LOCUS22690</name>
</gene>